<accession>A0A1G8I8V3</accession>
<keyword evidence="3" id="KW-1185">Reference proteome</keyword>
<dbReference type="EMBL" id="FNCZ01000007">
    <property type="protein sequence ID" value="SDI14990.1"/>
    <property type="molecule type" value="Genomic_DNA"/>
</dbReference>
<protein>
    <recommendedName>
        <fullName evidence="1">DUF7793 domain-containing protein</fullName>
    </recommendedName>
</protein>
<gene>
    <name evidence="2" type="ORF">SAMN04489796_107163</name>
</gene>
<dbReference type="STRING" id="262004.SAMN04489796_107163"/>
<name>A0A1G8I8V3_9FLAO</name>
<feature type="domain" description="DUF7793" evidence="1">
    <location>
        <begin position="48"/>
        <end position="120"/>
    </location>
</feature>
<dbReference type="InterPro" id="IPR056695">
    <property type="entry name" value="DUF7793"/>
</dbReference>
<sequence>MKTYKLSFGVITLLKANLAEVIIDEGVVMDMKMVEQYHTFLIEKLEIPMSLLINKKYSYTYTFEAQKSIVNKDIVKNMAVVTHAYVSKLATDVLINMNRDNGWNIEMFKSREEALEWLENQD</sequence>
<dbReference type="OrthoDB" id="1443546at2"/>
<evidence type="ECO:0000313" key="3">
    <source>
        <dbReference type="Proteomes" id="UP000199492"/>
    </source>
</evidence>
<dbReference type="AlphaFoldDB" id="A0A1G8I8V3"/>
<dbReference type="Pfam" id="PF25056">
    <property type="entry name" value="DUF7793"/>
    <property type="match status" value="1"/>
</dbReference>
<proteinExistence type="predicted"/>
<evidence type="ECO:0000259" key="1">
    <source>
        <dbReference type="Pfam" id="PF25056"/>
    </source>
</evidence>
<dbReference type="Proteomes" id="UP000199492">
    <property type="component" value="Unassembled WGS sequence"/>
</dbReference>
<reference evidence="3" key="1">
    <citation type="submission" date="2016-10" db="EMBL/GenBank/DDBJ databases">
        <authorList>
            <person name="Varghese N."/>
            <person name="Submissions S."/>
        </authorList>
    </citation>
    <scope>NUCLEOTIDE SEQUENCE [LARGE SCALE GENOMIC DNA]</scope>
    <source>
        <strain evidence="3">DSM 15363</strain>
    </source>
</reference>
<dbReference type="RefSeq" id="WP_092469571.1">
    <property type="nucleotide sequence ID" value="NZ_FNCZ01000007.1"/>
</dbReference>
<organism evidence="2 3">
    <name type="scientific">Winogradskyella thalassocola</name>
    <dbReference type="NCBI Taxonomy" id="262004"/>
    <lineage>
        <taxon>Bacteria</taxon>
        <taxon>Pseudomonadati</taxon>
        <taxon>Bacteroidota</taxon>
        <taxon>Flavobacteriia</taxon>
        <taxon>Flavobacteriales</taxon>
        <taxon>Flavobacteriaceae</taxon>
        <taxon>Winogradskyella</taxon>
    </lineage>
</organism>
<evidence type="ECO:0000313" key="2">
    <source>
        <dbReference type="EMBL" id="SDI14990.1"/>
    </source>
</evidence>